<keyword evidence="2" id="KW-1185">Reference proteome</keyword>
<evidence type="ECO:0000313" key="2">
    <source>
        <dbReference type="Proteomes" id="UP001597151"/>
    </source>
</evidence>
<accession>A0ABW3TAB5</accession>
<comment type="caution">
    <text evidence="1">The sequence shown here is derived from an EMBL/GenBank/DDBJ whole genome shotgun (WGS) entry which is preliminary data.</text>
</comment>
<dbReference type="Proteomes" id="UP001597151">
    <property type="component" value="Unassembled WGS sequence"/>
</dbReference>
<dbReference type="Pfam" id="PF26363">
    <property type="entry name" value="Phospholipase-like"/>
    <property type="match status" value="1"/>
</dbReference>
<dbReference type="RefSeq" id="WP_380789366.1">
    <property type="nucleotide sequence ID" value="NZ_JBHTKR010000002.1"/>
</dbReference>
<sequence>MVTPVAYLTHKDKINPPVIGQDPFIQEVAARFGFMAVLSEMVYYREPAVNDRPCQAPADHAGMVKLPDTDHGKWTRAANIPGVNFCLDDPSGVFYETFLYTTPGNRVHEAIIVFRGTEGPSLRDWSANLSNVTGIEPVQYRRARQELEKVFKEFEKPQYKGTAIHAAGHSLGGGLAQQAGYRFDRIKTVYAFNSSPVTNWSWLALKGDITQNWPVIYRLFHTGEALDPIRNAATAITTTRFNRYDIGIQLQEKSRIGGHAMDIIACGLAKILADSGRKDNAHGYTAHYAKRHVYDGPLCAAYRKTEISQPDRS</sequence>
<dbReference type="InterPro" id="IPR029058">
    <property type="entry name" value="AB_hydrolase_fold"/>
</dbReference>
<dbReference type="Gene3D" id="3.40.50.1820">
    <property type="entry name" value="alpha/beta hydrolase"/>
    <property type="match status" value="1"/>
</dbReference>
<dbReference type="EMBL" id="JBHTKR010000002">
    <property type="protein sequence ID" value="MFD1194013.1"/>
    <property type="molecule type" value="Genomic_DNA"/>
</dbReference>
<organism evidence="1 2">
    <name type="scientific">Seohaeicola saemankumensis</name>
    <dbReference type="NCBI Taxonomy" id="481181"/>
    <lineage>
        <taxon>Bacteria</taxon>
        <taxon>Pseudomonadati</taxon>
        <taxon>Pseudomonadota</taxon>
        <taxon>Alphaproteobacteria</taxon>
        <taxon>Rhodobacterales</taxon>
        <taxon>Roseobacteraceae</taxon>
        <taxon>Seohaeicola</taxon>
    </lineage>
</organism>
<gene>
    <name evidence="1" type="ORF">ACFQ3C_04965</name>
</gene>
<evidence type="ECO:0000313" key="1">
    <source>
        <dbReference type="EMBL" id="MFD1194013.1"/>
    </source>
</evidence>
<proteinExistence type="predicted"/>
<dbReference type="SUPFAM" id="SSF53474">
    <property type="entry name" value="alpha/beta-Hydrolases"/>
    <property type="match status" value="1"/>
</dbReference>
<reference evidence="2" key="1">
    <citation type="journal article" date="2019" name="Int. J. Syst. Evol. Microbiol.">
        <title>The Global Catalogue of Microorganisms (GCM) 10K type strain sequencing project: providing services to taxonomists for standard genome sequencing and annotation.</title>
        <authorList>
            <consortium name="The Broad Institute Genomics Platform"/>
            <consortium name="The Broad Institute Genome Sequencing Center for Infectious Disease"/>
            <person name="Wu L."/>
            <person name="Ma J."/>
        </authorList>
    </citation>
    <scope>NUCLEOTIDE SEQUENCE [LARGE SCALE GENOMIC DNA]</scope>
    <source>
        <strain evidence="2">CCUG 55328</strain>
    </source>
</reference>
<protein>
    <submittedName>
        <fullName evidence="1">DUF6792 domain-containing protein</fullName>
    </submittedName>
</protein>
<name>A0ABW3TAB5_9RHOB</name>